<feature type="signal peptide" evidence="1">
    <location>
        <begin position="1"/>
        <end position="21"/>
    </location>
</feature>
<evidence type="ECO:0000313" key="3">
    <source>
        <dbReference type="Proteomes" id="UP000298663"/>
    </source>
</evidence>
<organism evidence="2 3">
    <name type="scientific">Steinernema carpocapsae</name>
    <name type="common">Entomopathogenic nematode</name>
    <dbReference type="NCBI Taxonomy" id="34508"/>
    <lineage>
        <taxon>Eukaryota</taxon>
        <taxon>Metazoa</taxon>
        <taxon>Ecdysozoa</taxon>
        <taxon>Nematoda</taxon>
        <taxon>Chromadorea</taxon>
        <taxon>Rhabditida</taxon>
        <taxon>Tylenchina</taxon>
        <taxon>Panagrolaimomorpha</taxon>
        <taxon>Strongyloidoidea</taxon>
        <taxon>Steinernematidae</taxon>
        <taxon>Steinernema</taxon>
    </lineage>
</organism>
<keyword evidence="1" id="KW-0732">Signal</keyword>
<dbReference type="AlphaFoldDB" id="A0A4U5N4U3"/>
<accession>A0A4U5N4U3</accession>
<reference evidence="2 3" key="2">
    <citation type="journal article" date="2019" name="G3 (Bethesda)">
        <title>Hybrid Assembly of the Genome of the Entomopathogenic Nematode Steinernema carpocapsae Identifies the X-Chromosome.</title>
        <authorList>
            <person name="Serra L."/>
            <person name="Macchietto M."/>
            <person name="Macias-Munoz A."/>
            <person name="McGill C.J."/>
            <person name="Rodriguez I.M."/>
            <person name="Rodriguez B."/>
            <person name="Murad R."/>
            <person name="Mortazavi A."/>
        </authorList>
    </citation>
    <scope>NUCLEOTIDE SEQUENCE [LARGE SCALE GENOMIC DNA]</scope>
    <source>
        <strain evidence="2 3">ALL</strain>
    </source>
</reference>
<name>A0A4U5N4U3_STECR</name>
<dbReference type="EMBL" id="AZBU02000005">
    <property type="protein sequence ID" value="TKR77252.1"/>
    <property type="molecule type" value="Genomic_DNA"/>
</dbReference>
<evidence type="ECO:0000313" key="2">
    <source>
        <dbReference type="EMBL" id="TKR77252.1"/>
    </source>
</evidence>
<sequence length="78" mass="8607">MLPATALFLVICVIVAKAIHAKSVELNAPSGAVKQEQQKAQIEKEKQEQCIKDFLKKTADGKNFVITYTDGTKCLHYA</sequence>
<dbReference type="Proteomes" id="UP000298663">
    <property type="component" value="Unassembled WGS sequence"/>
</dbReference>
<feature type="chain" id="PRO_5020355498" evidence="1">
    <location>
        <begin position="22"/>
        <end position="78"/>
    </location>
</feature>
<reference evidence="2 3" key="1">
    <citation type="journal article" date="2015" name="Genome Biol.">
        <title>Comparative genomics of Steinernema reveals deeply conserved gene regulatory networks.</title>
        <authorList>
            <person name="Dillman A.R."/>
            <person name="Macchietto M."/>
            <person name="Porter C.F."/>
            <person name="Rogers A."/>
            <person name="Williams B."/>
            <person name="Antoshechkin I."/>
            <person name="Lee M.M."/>
            <person name="Goodwin Z."/>
            <person name="Lu X."/>
            <person name="Lewis E.E."/>
            <person name="Goodrich-Blair H."/>
            <person name="Stock S.P."/>
            <person name="Adams B.J."/>
            <person name="Sternberg P.W."/>
            <person name="Mortazavi A."/>
        </authorList>
    </citation>
    <scope>NUCLEOTIDE SEQUENCE [LARGE SCALE GENOMIC DNA]</scope>
    <source>
        <strain evidence="2 3">ALL</strain>
    </source>
</reference>
<gene>
    <name evidence="2" type="ORF">L596_018260</name>
</gene>
<keyword evidence="3" id="KW-1185">Reference proteome</keyword>
<proteinExistence type="predicted"/>
<evidence type="ECO:0000256" key="1">
    <source>
        <dbReference type="SAM" id="SignalP"/>
    </source>
</evidence>
<comment type="caution">
    <text evidence="2">The sequence shown here is derived from an EMBL/GenBank/DDBJ whole genome shotgun (WGS) entry which is preliminary data.</text>
</comment>
<protein>
    <submittedName>
        <fullName evidence="2">Uncharacterized protein</fullName>
    </submittedName>
</protein>